<evidence type="ECO:0000256" key="4">
    <source>
        <dbReference type="ARBA" id="ARBA00023163"/>
    </source>
</evidence>
<organism evidence="7 9">
    <name type="scientific">Brevibacillus composti</name>
    <dbReference type="NCBI Taxonomy" id="2796470"/>
    <lineage>
        <taxon>Bacteria</taxon>
        <taxon>Bacillati</taxon>
        <taxon>Bacillota</taxon>
        <taxon>Bacilli</taxon>
        <taxon>Bacillales</taxon>
        <taxon>Paenibacillaceae</taxon>
        <taxon>Brevibacillus</taxon>
    </lineage>
</organism>
<gene>
    <name evidence="7" type="ORF">JD108_08800</name>
    <name evidence="8" type="ORF">KDJ56_08480</name>
</gene>
<evidence type="ECO:0000256" key="3">
    <source>
        <dbReference type="ARBA" id="ARBA00023125"/>
    </source>
</evidence>
<evidence type="ECO:0000313" key="10">
    <source>
        <dbReference type="Proteomes" id="UP000677234"/>
    </source>
</evidence>
<feature type="domain" description="Response regulatory" evidence="6">
    <location>
        <begin position="3"/>
        <end position="117"/>
    </location>
</feature>
<name>A0A7T5ENN1_9BACL</name>
<dbReference type="GO" id="GO:0000976">
    <property type="term" value="F:transcription cis-regulatory region binding"/>
    <property type="evidence" value="ECO:0007669"/>
    <property type="project" value="TreeGrafter"/>
</dbReference>
<reference evidence="8" key="2">
    <citation type="submission" date="2021-04" db="EMBL/GenBank/DDBJ databases">
        <title>Brevibacillus composti FJAT-54423, complete genome.</title>
        <authorList>
            <person name="Tang R."/>
        </authorList>
    </citation>
    <scope>NUCLEOTIDE SEQUENCE</scope>
    <source>
        <strain evidence="8">FJAT-54424</strain>
    </source>
</reference>
<dbReference type="PANTHER" id="PTHR48111:SF69">
    <property type="entry name" value="RESPONSE REGULATOR RECEIVER"/>
    <property type="match status" value="1"/>
</dbReference>
<dbReference type="GO" id="GO:0006355">
    <property type="term" value="P:regulation of DNA-templated transcription"/>
    <property type="evidence" value="ECO:0007669"/>
    <property type="project" value="TreeGrafter"/>
</dbReference>
<dbReference type="GO" id="GO:0032993">
    <property type="term" value="C:protein-DNA complex"/>
    <property type="evidence" value="ECO:0007669"/>
    <property type="project" value="TreeGrafter"/>
</dbReference>
<dbReference type="InterPro" id="IPR039420">
    <property type="entry name" value="WalR-like"/>
</dbReference>
<dbReference type="PANTHER" id="PTHR48111">
    <property type="entry name" value="REGULATOR OF RPOS"/>
    <property type="match status" value="1"/>
</dbReference>
<accession>A0A7T5ENN1</accession>
<keyword evidence="4" id="KW-0804">Transcription</keyword>
<sequence length="167" mass="19592">MQRAIIVDDEELSVKRLSKLLAEYEEIEVSRTFFNPWEAYEYAKEHPIDIAFLDVSMPEVDGMKLSSLLMELSDGIQVVFVTGFDEYAVDAFERSALDYLLKPVMAKRLSKTMERIFKRRPREEAAMPVQHPIMDVRLFNGLRIGRRGLERESIRLRSPKTEEFFRI</sequence>
<dbReference type="RefSeq" id="WP_198829458.1">
    <property type="nucleotide sequence ID" value="NZ_CP066308.1"/>
</dbReference>
<dbReference type="InterPro" id="IPR011006">
    <property type="entry name" value="CheY-like_superfamily"/>
</dbReference>
<protein>
    <submittedName>
        <fullName evidence="7">Response regulator</fullName>
    </submittedName>
</protein>
<keyword evidence="2" id="KW-0805">Transcription regulation</keyword>
<dbReference type="GO" id="GO:0005829">
    <property type="term" value="C:cytosol"/>
    <property type="evidence" value="ECO:0007669"/>
    <property type="project" value="TreeGrafter"/>
</dbReference>
<dbReference type="Pfam" id="PF00072">
    <property type="entry name" value="Response_reg"/>
    <property type="match status" value="1"/>
</dbReference>
<evidence type="ECO:0000256" key="2">
    <source>
        <dbReference type="ARBA" id="ARBA00023015"/>
    </source>
</evidence>
<dbReference type="EMBL" id="CP073708">
    <property type="protein sequence ID" value="QUO42974.1"/>
    <property type="molecule type" value="Genomic_DNA"/>
</dbReference>
<evidence type="ECO:0000259" key="6">
    <source>
        <dbReference type="PROSITE" id="PS50110"/>
    </source>
</evidence>
<evidence type="ECO:0000256" key="5">
    <source>
        <dbReference type="PROSITE-ProRule" id="PRU00169"/>
    </source>
</evidence>
<reference evidence="7 9" key="1">
    <citation type="submission" date="2020-12" db="EMBL/GenBank/DDBJ databases">
        <title>strain FJAT-54423T represents a novel species of the genus Brevibacillus.</title>
        <authorList>
            <person name="Tang R."/>
        </authorList>
    </citation>
    <scope>NUCLEOTIDE SEQUENCE [LARGE SCALE GENOMIC DNA]</scope>
    <source>
        <strain evidence="7 9">FJAT-54423</strain>
    </source>
</reference>
<dbReference type="AlphaFoldDB" id="A0A7T5ENN1"/>
<keyword evidence="3" id="KW-0238">DNA-binding</keyword>
<dbReference type="Gene3D" id="3.40.50.2300">
    <property type="match status" value="1"/>
</dbReference>
<dbReference type="SUPFAM" id="SSF52172">
    <property type="entry name" value="CheY-like"/>
    <property type="match status" value="1"/>
</dbReference>
<keyword evidence="10" id="KW-1185">Reference proteome</keyword>
<dbReference type="PROSITE" id="PS50110">
    <property type="entry name" value="RESPONSE_REGULATORY"/>
    <property type="match status" value="1"/>
</dbReference>
<evidence type="ECO:0000313" key="8">
    <source>
        <dbReference type="EMBL" id="QUO42974.1"/>
    </source>
</evidence>
<evidence type="ECO:0000313" key="9">
    <source>
        <dbReference type="Proteomes" id="UP000595847"/>
    </source>
</evidence>
<dbReference type="EMBL" id="CP066308">
    <property type="protein sequence ID" value="QQE75948.1"/>
    <property type="molecule type" value="Genomic_DNA"/>
</dbReference>
<evidence type="ECO:0000313" key="7">
    <source>
        <dbReference type="EMBL" id="QQE75948.1"/>
    </source>
</evidence>
<dbReference type="GO" id="GO:0000156">
    <property type="term" value="F:phosphorelay response regulator activity"/>
    <property type="evidence" value="ECO:0007669"/>
    <property type="project" value="TreeGrafter"/>
</dbReference>
<dbReference type="InterPro" id="IPR001789">
    <property type="entry name" value="Sig_transdc_resp-reg_receiver"/>
</dbReference>
<dbReference type="SMART" id="SM00448">
    <property type="entry name" value="REC"/>
    <property type="match status" value="1"/>
</dbReference>
<dbReference type="KEGG" id="bcop:JD108_08800"/>
<feature type="modified residue" description="4-aspartylphosphate" evidence="5">
    <location>
        <position position="54"/>
    </location>
</feature>
<keyword evidence="1 5" id="KW-0597">Phosphoprotein</keyword>
<proteinExistence type="predicted"/>
<evidence type="ECO:0000256" key="1">
    <source>
        <dbReference type="ARBA" id="ARBA00022553"/>
    </source>
</evidence>
<dbReference type="Proteomes" id="UP000595847">
    <property type="component" value="Chromosome"/>
</dbReference>
<dbReference type="Proteomes" id="UP000677234">
    <property type="component" value="Chromosome"/>
</dbReference>